<name>A0A328AJ39_9CAUL</name>
<dbReference type="RefSeq" id="WP_111528278.1">
    <property type="nucleotide sequence ID" value="NZ_JBHRSG010000004.1"/>
</dbReference>
<sequence>MSMDGLKVFGSKASVADARIVNRLAVRYVLDVIGVARDGRHLLDTLLMATIVQANVSSISRRADLQVAFGAADEAPPDELRRPVSINAIASSLNMPFETARRRIKGLVDQGLCQIVEGGVIVPTEILVSQEYLQNAFKAYERLRVFYYELRDLDLLTQLPGPTVGLAAAQAPVRATARLASDYVLRVIEALLQSIGDLAEGFVVLAIFCANVEGLSDDVRGADGVQARDFVDDGLRRPIRINALAERVGLPPETTRRHVMSLVNRGFVRRLPSGFVVPADALAGGQLIQFMVDNLTNLHRMFAGLAQLGVLEVWDQLNPRTEAARRIPQNG</sequence>
<accession>A0A328AJ39</accession>
<dbReference type="Pfam" id="PF09339">
    <property type="entry name" value="HTH_IclR"/>
    <property type="match status" value="1"/>
</dbReference>
<feature type="domain" description="HTH iclR-type" evidence="1">
    <location>
        <begin position="236"/>
        <end position="271"/>
    </location>
</feature>
<evidence type="ECO:0000313" key="3">
    <source>
        <dbReference type="Proteomes" id="UP000249254"/>
    </source>
</evidence>
<keyword evidence="3" id="KW-1185">Reference proteome</keyword>
<dbReference type="OrthoDB" id="7549698at2"/>
<gene>
    <name evidence="2" type="ORF">DJ017_08335</name>
</gene>
<dbReference type="AlphaFoldDB" id="A0A328AJ39"/>
<dbReference type="SUPFAM" id="SSF46785">
    <property type="entry name" value="Winged helix' DNA-binding domain"/>
    <property type="match status" value="1"/>
</dbReference>
<evidence type="ECO:0000259" key="1">
    <source>
        <dbReference type="Pfam" id="PF09339"/>
    </source>
</evidence>
<dbReference type="EMBL" id="QFYQ01000001">
    <property type="protein sequence ID" value="RAK54527.1"/>
    <property type="molecule type" value="Genomic_DNA"/>
</dbReference>
<dbReference type="InterPro" id="IPR036390">
    <property type="entry name" value="WH_DNA-bd_sf"/>
</dbReference>
<reference evidence="3" key="1">
    <citation type="submission" date="2018-05" db="EMBL/GenBank/DDBJ databases">
        <authorList>
            <person name="Li X."/>
        </authorList>
    </citation>
    <scope>NUCLEOTIDE SEQUENCE [LARGE SCALE GENOMIC DNA]</scope>
    <source>
        <strain evidence="3">LX32</strain>
    </source>
</reference>
<comment type="caution">
    <text evidence="2">The sequence shown here is derived from an EMBL/GenBank/DDBJ whole genome shotgun (WGS) entry which is preliminary data.</text>
</comment>
<organism evidence="2 3">
    <name type="scientific">Phenylobacterium soli</name>
    <dbReference type="NCBI Taxonomy" id="2170551"/>
    <lineage>
        <taxon>Bacteria</taxon>
        <taxon>Pseudomonadati</taxon>
        <taxon>Pseudomonadota</taxon>
        <taxon>Alphaproteobacteria</taxon>
        <taxon>Caulobacterales</taxon>
        <taxon>Caulobacteraceae</taxon>
        <taxon>Phenylobacterium</taxon>
    </lineage>
</organism>
<dbReference type="InterPro" id="IPR005471">
    <property type="entry name" value="Tscrpt_reg_IclR_N"/>
</dbReference>
<protein>
    <recommendedName>
        <fullName evidence="1">HTH iclR-type domain-containing protein</fullName>
    </recommendedName>
</protein>
<dbReference type="Proteomes" id="UP000249254">
    <property type="component" value="Unassembled WGS sequence"/>
</dbReference>
<dbReference type="GO" id="GO:0003677">
    <property type="term" value="F:DNA binding"/>
    <property type="evidence" value="ECO:0007669"/>
    <property type="project" value="InterPro"/>
</dbReference>
<dbReference type="Gene3D" id="1.10.10.10">
    <property type="entry name" value="Winged helix-like DNA-binding domain superfamily/Winged helix DNA-binding domain"/>
    <property type="match status" value="1"/>
</dbReference>
<evidence type="ECO:0000313" key="2">
    <source>
        <dbReference type="EMBL" id="RAK54527.1"/>
    </source>
</evidence>
<dbReference type="InterPro" id="IPR036388">
    <property type="entry name" value="WH-like_DNA-bd_sf"/>
</dbReference>
<proteinExistence type="predicted"/>
<dbReference type="GO" id="GO:0006355">
    <property type="term" value="P:regulation of DNA-templated transcription"/>
    <property type="evidence" value="ECO:0007669"/>
    <property type="project" value="InterPro"/>
</dbReference>